<organism evidence="3 4">
    <name type="scientific">Pomacea canaliculata</name>
    <name type="common">Golden apple snail</name>
    <dbReference type="NCBI Taxonomy" id="400727"/>
    <lineage>
        <taxon>Eukaryota</taxon>
        <taxon>Metazoa</taxon>
        <taxon>Spiralia</taxon>
        <taxon>Lophotrochozoa</taxon>
        <taxon>Mollusca</taxon>
        <taxon>Gastropoda</taxon>
        <taxon>Caenogastropoda</taxon>
        <taxon>Architaenioglossa</taxon>
        <taxon>Ampullarioidea</taxon>
        <taxon>Ampullariidae</taxon>
        <taxon>Pomacea</taxon>
    </lineage>
</organism>
<dbReference type="EMBL" id="PZQS01000002">
    <property type="protein sequence ID" value="PVD35482.1"/>
    <property type="molecule type" value="Genomic_DNA"/>
</dbReference>
<keyword evidence="2" id="KW-0732">Signal</keyword>
<comment type="caution">
    <text evidence="3">The sequence shown here is derived from an EMBL/GenBank/DDBJ whole genome shotgun (WGS) entry which is preliminary data.</text>
</comment>
<accession>A0A2T7PPY4</accession>
<feature type="chain" id="PRO_5015481498" evidence="2">
    <location>
        <begin position="21"/>
        <end position="239"/>
    </location>
</feature>
<dbReference type="AlphaFoldDB" id="A0A2T7PPY4"/>
<name>A0A2T7PPY4_POMCA</name>
<evidence type="ECO:0000256" key="2">
    <source>
        <dbReference type="SAM" id="SignalP"/>
    </source>
</evidence>
<protein>
    <submittedName>
        <fullName evidence="3">Uncharacterized protein</fullName>
    </submittedName>
</protein>
<evidence type="ECO:0000313" key="4">
    <source>
        <dbReference type="Proteomes" id="UP000245119"/>
    </source>
</evidence>
<feature type="compositionally biased region" description="Basic and acidic residues" evidence="1">
    <location>
        <begin position="138"/>
        <end position="154"/>
    </location>
</feature>
<feature type="signal peptide" evidence="2">
    <location>
        <begin position="1"/>
        <end position="20"/>
    </location>
</feature>
<evidence type="ECO:0000256" key="1">
    <source>
        <dbReference type="SAM" id="MobiDB-lite"/>
    </source>
</evidence>
<keyword evidence="4" id="KW-1185">Reference proteome</keyword>
<sequence length="239" mass="26514">MLHVLGLLAVMAVLCGTAHSETFIQQTPNAHNSVKHTVAGGRTAVKQKRGTHAFEQEIIENIVMGLNNKLEDVLKNKYNRKRSKNNKRKNRQRFDVRHTASGGRKYAISMEVLDALQSLEDDVKRLKKSITENDLESSEDRNTENVQQNDDKHTVAGARTGVKTKRAPNDPGPGVVIKASVQDLVTETVKKTVINTIKKTVDDAVKESKNAVTDVVKDAVKKAENVVEDVVKNMENNLL</sequence>
<gene>
    <name evidence="3" type="ORF">C0Q70_02445</name>
</gene>
<dbReference type="Proteomes" id="UP000245119">
    <property type="component" value="Linkage Group LG2"/>
</dbReference>
<evidence type="ECO:0000313" key="3">
    <source>
        <dbReference type="EMBL" id="PVD35482.1"/>
    </source>
</evidence>
<proteinExistence type="predicted"/>
<feature type="region of interest" description="Disordered" evidence="1">
    <location>
        <begin position="132"/>
        <end position="174"/>
    </location>
</feature>
<reference evidence="3 4" key="1">
    <citation type="submission" date="2018-04" db="EMBL/GenBank/DDBJ databases">
        <title>The genome of golden apple snail Pomacea canaliculata provides insight into stress tolerance and invasive adaptation.</title>
        <authorList>
            <person name="Liu C."/>
            <person name="Liu B."/>
            <person name="Ren Y."/>
            <person name="Zhang Y."/>
            <person name="Wang H."/>
            <person name="Li S."/>
            <person name="Jiang F."/>
            <person name="Yin L."/>
            <person name="Zhang G."/>
            <person name="Qian W."/>
            <person name="Fan W."/>
        </authorList>
    </citation>
    <scope>NUCLEOTIDE SEQUENCE [LARGE SCALE GENOMIC DNA]</scope>
    <source>
        <strain evidence="3">SZHN2017</strain>
        <tissue evidence="3">Muscle</tissue>
    </source>
</reference>